<protein>
    <recommendedName>
        <fullName evidence="1">tRNA(Ile)-lysidine synthetase</fullName>
        <ecNumber evidence="1">6.3.4.19</ecNumber>
    </recommendedName>
</protein>
<reference evidence="12" key="1">
    <citation type="submission" date="2020-06" db="EMBL/GenBank/DDBJ databases">
        <title>Draft genome sequences of strains closely related to Aspergillus parafelis and Aspergillus hiratsukae.</title>
        <authorList>
            <person name="Dos Santos R.A.C."/>
            <person name="Rivero-Menendez O."/>
            <person name="Steenwyk J.L."/>
            <person name="Mead M.E."/>
            <person name="Goldman G.H."/>
            <person name="Alastruey-Izquierdo A."/>
            <person name="Rokas A."/>
        </authorList>
    </citation>
    <scope>NUCLEOTIDE SEQUENCE</scope>
    <source>
        <strain evidence="12">CNM-CM5623</strain>
    </source>
</reference>
<dbReference type="Pfam" id="PF01171">
    <property type="entry name" value="ATP_bind_3"/>
    <property type="match status" value="1"/>
</dbReference>
<feature type="compositionally biased region" description="Polar residues" evidence="10">
    <location>
        <begin position="671"/>
        <end position="681"/>
    </location>
</feature>
<evidence type="ECO:0000256" key="4">
    <source>
        <dbReference type="ARBA" id="ARBA00022694"/>
    </source>
</evidence>
<dbReference type="Pfam" id="PF00400">
    <property type="entry name" value="WD40"/>
    <property type="match status" value="4"/>
</dbReference>
<dbReference type="CDD" id="cd17041">
    <property type="entry name" value="Ubl_WDR48"/>
    <property type="match status" value="1"/>
</dbReference>
<feature type="repeat" description="WD" evidence="9">
    <location>
        <begin position="80"/>
        <end position="111"/>
    </location>
</feature>
<dbReference type="CDD" id="cd01992">
    <property type="entry name" value="TilS_N"/>
    <property type="match status" value="1"/>
</dbReference>
<dbReference type="InterPro" id="IPR015943">
    <property type="entry name" value="WD40/YVTN_repeat-like_dom_sf"/>
</dbReference>
<evidence type="ECO:0000256" key="2">
    <source>
        <dbReference type="ARBA" id="ARBA00022574"/>
    </source>
</evidence>
<organism evidence="12 13">
    <name type="scientific">Aspergillus felis</name>
    <dbReference type="NCBI Taxonomy" id="1287682"/>
    <lineage>
        <taxon>Eukaryota</taxon>
        <taxon>Fungi</taxon>
        <taxon>Dikarya</taxon>
        <taxon>Ascomycota</taxon>
        <taxon>Pezizomycotina</taxon>
        <taxon>Eurotiomycetes</taxon>
        <taxon>Eurotiomycetidae</taxon>
        <taxon>Eurotiales</taxon>
        <taxon>Aspergillaceae</taxon>
        <taxon>Aspergillus</taxon>
        <taxon>Aspergillus subgen. Fumigati</taxon>
    </lineage>
</organism>
<gene>
    <name evidence="12" type="ORF">CNMCM5623_003431</name>
</gene>
<dbReference type="InterPro" id="IPR012795">
    <property type="entry name" value="tRNA_Ile_lys_synt_N"/>
</dbReference>
<evidence type="ECO:0000256" key="8">
    <source>
        <dbReference type="ARBA" id="ARBA00048539"/>
    </source>
</evidence>
<dbReference type="SMART" id="SM00320">
    <property type="entry name" value="WD40"/>
    <property type="match status" value="6"/>
</dbReference>
<feature type="repeat" description="WD" evidence="9">
    <location>
        <begin position="20"/>
        <end position="54"/>
    </location>
</feature>
<keyword evidence="7" id="KW-0067">ATP-binding</keyword>
<accession>A0A8H6UKP7</accession>
<dbReference type="InterPro" id="IPR011063">
    <property type="entry name" value="TilS/TtcA_N"/>
</dbReference>
<dbReference type="EC" id="6.3.4.19" evidence="1"/>
<evidence type="ECO:0000256" key="10">
    <source>
        <dbReference type="SAM" id="MobiDB-lite"/>
    </source>
</evidence>
<dbReference type="Gene3D" id="3.40.50.620">
    <property type="entry name" value="HUPs"/>
    <property type="match status" value="1"/>
</dbReference>
<keyword evidence="5" id="KW-0677">Repeat</keyword>
<dbReference type="Pfam" id="PF11816">
    <property type="entry name" value="DUF3337"/>
    <property type="match status" value="1"/>
</dbReference>
<comment type="catalytic activity">
    <reaction evidence="8">
        <text>cytidine(34) in tRNA(Ile2) + L-lysine + ATP = lysidine(34) in tRNA(Ile2) + AMP + diphosphate + H(+)</text>
        <dbReference type="Rhea" id="RHEA:43744"/>
        <dbReference type="Rhea" id="RHEA-COMP:10625"/>
        <dbReference type="Rhea" id="RHEA-COMP:10670"/>
        <dbReference type="ChEBI" id="CHEBI:15378"/>
        <dbReference type="ChEBI" id="CHEBI:30616"/>
        <dbReference type="ChEBI" id="CHEBI:32551"/>
        <dbReference type="ChEBI" id="CHEBI:33019"/>
        <dbReference type="ChEBI" id="CHEBI:82748"/>
        <dbReference type="ChEBI" id="CHEBI:83665"/>
        <dbReference type="ChEBI" id="CHEBI:456215"/>
        <dbReference type="EC" id="6.3.4.19"/>
    </reaction>
</comment>
<dbReference type="PROSITE" id="PS50294">
    <property type="entry name" value="WD_REPEATS_REGION"/>
    <property type="match status" value="2"/>
</dbReference>
<dbReference type="SUPFAM" id="SSF50978">
    <property type="entry name" value="WD40 repeat-like"/>
    <property type="match status" value="1"/>
</dbReference>
<name>A0A8H6UKP7_9EURO</name>
<feature type="region of interest" description="Disordered" evidence="10">
    <location>
        <begin position="1180"/>
        <end position="1203"/>
    </location>
</feature>
<dbReference type="InterPro" id="IPR021772">
    <property type="entry name" value="WDR48/Bun107"/>
</dbReference>
<feature type="repeat" description="WD" evidence="9">
    <location>
        <begin position="124"/>
        <end position="166"/>
    </location>
</feature>
<sequence length="1609" mass="177434">MARKPSHQRVTYVLPLPDAPGGHRLGVNRLTVDEDHSILYSAGRDGVICSWDLNLPLSASKTSSAPGAQKSGPTTFRHQVQAHSHWINDIVLTQNNSALVSASSDTTVRLWRPHSESTELPSPIGKHADYVKALATPGGHSSWVASGGLDHKLYLWDLNGGGEVLSIDACGGESTAKGSVYALGAVSSVLASGGPESVVRVWDPKSGKPITKFVGHTDNIRDILITRDGDRIMTASSDQTIKIWSLTAGRCMHTLTMHNDSVWSLYSSHPQLSVFYSSDRSGLVAKTDTRHCSDVEQGICVAALQENDGVVNVVAAGDYIWTATPKSSINRWYDIDTTAEIESPSSRGPAGSEAAKPEESLAQKGRRTKIPYESILLLSSTSTFPKSRVPGGTTEGLPTNGQQRSPDPDLDDDLDLTVPVYSLPEETIEGQHGLIKHFMLNDRKRTLTQDSAGEVVLWDLLKCKPIQSFGKRHMDDVASEINTTESIAHWCTIDIRTGRLSVILELNRCFDAEVYADEADLLDYSQIREDQRINLGKWVLRWLFAPLVDEEIKRDEQYRASAIAKAEELARQTMSSVTAPMDIPSPNAKNLGIQIPYDPSSLHMRPGNESFGSPTTPGFGIHLATTPGSLTSSMLNTHNNHFGTSPGDFGDHLASPHADVVRNSMSDKSDYFSSQRQQGSNALDATTPGDPTPTALPQSPAEPDKEERKRTGSIFGKKFRMEFPKKLGRTSTEVKPQVQEEKVEEPEEPSAVKEEKVFDSNLCGFIERIRHQYDEFLAANPGQELVSAITPSPDSETPMLDIPSRTAVFIQEESGDTAVASDLYRGSNQVPVKEPVKIAFMLKPYDDLLPPVSKPDPSVPNGNGVNNSRLNANRMLRAKKILAYVAERIDPSYSEEPQEGALKPEEYLELYCQKMLIPPNMTLATIRAHIWRSSGDMVLYYRANGKKEIPMPGSGKEGDQGSQSADATNTPHLSEAAAMANGDGETSHFLEHFQRAWSESRLSWGGRQANRRIPRNLGLAVSGGADSMALAFLCRQLQEQNLVDGLTVTAFVVDHKAREESSREARTVATWLSDIGLQAQILELDWPQGTNVSAFETHARRLRFQALGIACRDRRISALLMGHHQDDNVETTLWRLCSGARGAGLAGIPPIARIPECHGLYGVSESGSLAVLRPRDDRAGAPSALVGNPTTPQAQDKDEGKQPGFPMATGGILLCRPLLAFPKASLLATCHQHRIPYVSDPTNFDPTLTPRNAIRSLLSPSSPPLLPRALQAPSILSLIKSSHALIEDAIARSNNLLSQCRLLDFNPSTGTMLIRFPSSQTQPQSQLPTRTPHFQTQVQSLTLRRITELISPHPHNHFPLPSFEKFTAEVFPSSSSSSTPTNRLPFTLGGIMFHPFQPTSTSTPNQINHIRNENRWLLTRQPYMRNRAPSLALELPNRESEDMYSPWKLWDNRYWVRAAVVPDKGERDPDMSRHYTQSELDRVRRFYDEERLSLIVRPLRQSDLQVIRGMIDGQGRGKKHQHPALAALLKRLALEAPGQARFTVPVLVVQKNSGGNARQVPLALPTLSCRLLSTSQAQNLLQTSMAWAVRWQWMYKMIDQDSLKLMGWL</sequence>
<dbReference type="HAMAP" id="MF_01161">
    <property type="entry name" value="tRNA_Ile_lys_synt"/>
    <property type="match status" value="1"/>
</dbReference>
<keyword evidence="2 9" id="KW-0853">WD repeat</keyword>
<keyword evidence="6" id="KW-0547">Nucleotide-binding</keyword>
<dbReference type="InterPro" id="IPR012094">
    <property type="entry name" value="tRNA_Ile_lys_synt"/>
</dbReference>
<dbReference type="GO" id="GO:0043130">
    <property type="term" value="F:ubiquitin binding"/>
    <property type="evidence" value="ECO:0007669"/>
    <property type="project" value="TreeGrafter"/>
</dbReference>
<evidence type="ECO:0000256" key="7">
    <source>
        <dbReference type="ARBA" id="ARBA00022840"/>
    </source>
</evidence>
<evidence type="ECO:0000259" key="11">
    <source>
        <dbReference type="Pfam" id="PF01171"/>
    </source>
</evidence>
<feature type="region of interest" description="Disordered" evidence="10">
    <location>
        <begin position="383"/>
        <end position="415"/>
    </location>
</feature>
<dbReference type="Proteomes" id="UP000654922">
    <property type="component" value="Unassembled WGS sequence"/>
</dbReference>
<feature type="region of interest" description="Disordered" evidence="10">
    <location>
        <begin position="340"/>
        <end position="365"/>
    </location>
</feature>
<dbReference type="InterPro" id="IPR019775">
    <property type="entry name" value="WD40_repeat_CS"/>
</dbReference>
<feature type="compositionally biased region" description="Polar residues" evidence="10">
    <location>
        <begin position="396"/>
        <end position="405"/>
    </location>
</feature>
<dbReference type="PROSITE" id="PS50082">
    <property type="entry name" value="WD_REPEATS_2"/>
    <property type="match status" value="4"/>
</dbReference>
<dbReference type="PROSITE" id="PS00678">
    <property type="entry name" value="WD_REPEATS_1"/>
    <property type="match status" value="2"/>
</dbReference>
<dbReference type="GO" id="GO:0005524">
    <property type="term" value="F:ATP binding"/>
    <property type="evidence" value="ECO:0007669"/>
    <property type="project" value="UniProtKB-KW"/>
</dbReference>
<comment type="caution">
    <text evidence="12">The sequence shown here is derived from an EMBL/GenBank/DDBJ whole genome shotgun (WGS) entry which is preliminary data.</text>
</comment>
<dbReference type="GO" id="GO:0008033">
    <property type="term" value="P:tRNA processing"/>
    <property type="evidence" value="ECO:0007669"/>
    <property type="project" value="UniProtKB-KW"/>
</dbReference>
<dbReference type="GO" id="GO:0032267">
    <property type="term" value="F:tRNA(Ile)-lysidine synthase activity"/>
    <property type="evidence" value="ECO:0007669"/>
    <property type="project" value="UniProtKB-EC"/>
</dbReference>
<dbReference type="InterPro" id="IPR014729">
    <property type="entry name" value="Rossmann-like_a/b/a_fold"/>
</dbReference>
<evidence type="ECO:0000256" key="3">
    <source>
        <dbReference type="ARBA" id="ARBA00022598"/>
    </source>
</evidence>
<dbReference type="SUPFAM" id="SSF52402">
    <property type="entry name" value="Adenine nucleotide alpha hydrolases-like"/>
    <property type="match status" value="1"/>
</dbReference>
<evidence type="ECO:0000256" key="9">
    <source>
        <dbReference type="PROSITE-ProRule" id="PRU00221"/>
    </source>
</evidence>
<keyword evidence="4" id="KW-0819">tRNA processing</keyword>
<feature type="compositionally biased region" description="Polar residues" evidence="10">
    <location>
        <begin position="630"/>
        <end position="643"/>
    </location>
</feature>
<dbReference type="EMBL" id="JACBAE010001386">
    <property type="protein sequence ID" value="KAF7158428.1"/>
    <property type="molecule type" value="Genomic_DNA"/>
</dbReference>
<dbReference type="PANTHER" id="PTHR19862">
    <property type="entry name" value="WD REPEAT-CONTAINING PROTEIN 48"/>
    <property type="match status" value="1"/>
</dbReference>
<dbReference type="InterPro" id="IPR001680">
    <property type="entry name" value="WD40_rpt"/>
</dbReference>
<proteinExistence type="inferred from homology"/>
<feature type="repeat" description="WD" evidence="9">
    <location>
        <begin position="213"/>
        <end position="254"/>
    </location>
</feature>
<dbReference type="Gene3D" id="2.130.10.10">
    <property type="entry name" value="YVTN repeat-like/Quinoprotein amine dehydrogenase"/>
    <property type="match status" value="2"/>
</dbReference>
<dbReference type="FunFam" id="2.130.10.10:FF:001614">
    <property type="entry name" value="WD repeat protein"/>
    <property type="match status" value="1"/>
</dbReference>
<feature type="region of interest" description="Disordered" evidence="10">
    <location>
        <begin position="949"/>
        <end position="968"/>
    </location>
</feature>
<evidence type="ECO:0000313" key="12">
    <source>
        <dbReference type="EMBL" id="KAF7158428.1"/>
    </source>
</evidence>
<feature type="compositionally biased region" description="Low complexity" evidence="10">
    <location>
        <begin position="682"/>
        <end position="697"/>
    </location>
</feature>
<evidence type="ECO:0000256" key="6">
    <source>
        <dbReference type="ARBA" id="ARBA00022741"/>
    </source>
</evidence>
<evidence type="ECO:0000256" key="5">
    <source>
        <dbReference type="ARBA" id="ARBA00022737"/>
    </source>
</evidence>
<evidence type="ECO:0000313" key="13">
    <source>
        <dbReference type="Proteomes" id="UP000654922"/>
    </source>
</evidence>
<dbReference type="InterPro" id="IPR051246">
    <property type="entry name" value="WDR48"/>
</dbReference>
<feature type="domain" description="tRNA(Ile)-lysidine/2-thiocytidine synthase N-terminal" evidence="11">
    <location>
        <begin position="1018"/>
        <end position="1256"/>
    </location>
</feature>
<dbReference type="InterPro" id="IPR036322">
    <property type="entry name" value="WD40_repeat_dom_sf"/>
</dbReference>
<dbReference type="CDD" id="cd00200">
    <property type="entry name" value="WD40"/>
    <property type="match status" value="1"/>
</dbReference>
<keyword evidence="3" id="KW-0436">Ligase</keyword>
<dbReference type="OrthoDB" id="2421129at2759"/>
<dbReference type="PANTHER" id="PTHR19862:SF14">
    <property type="entry name" value="WD REPEAT-CONTAINING PROTEIN 48"/>
    <property type="match status" value="1"/>
</dbReference>
<evidence type="ECO:0000256" key="1">
    <source>
        <dbReference type="ARBA" id="ARBA00013267"/>
    </source>
</evidence>
<feature type="region of interest" description="Disordered" evidence="10">
    <location>
        <begin position="630"/>
        <end position="752"/>
    </location>
</feature>
<dbReference type="GO" id="GO:0000724">
    <property type="term" value="P:double-strand break repair via homologous recombination"/>
    <property type="evidence" value="ECO:0007669"/>
    <property type="project" value="TreeGrafter"/>
</dbReference>
<dbReference type="NCBIfam" id="TIGR02432">
    <property type="entry name" value="lysidine_TilS_N"/>
    <property type="match status" value="1"/>
</dbReference>